<dbReference type="Pfam" id="PF07244">
    <property type="entry name" value="POTRA"/>
    <property type="match status" value="1"/>
</dbReference>
<keyword evidence="2" id="KW-0472">Membrane</keyword>
<dbReference type="AlphaFoldDB" id="A0A1I2I9Y7"/>
<keyword evidence="6" id="KW-1185">Reference proteome</keyword>
<feature type="chain" id="PRO_5011612336" evidence="3">
    <location>
        <begin position="19"/>
        <end position="414"/>
    </location>
</feature>
<dbReference type="InterPro" id="IPR034746">
    <property type="entry name" value="POTRA"/>
</dbReference>
<dbReference type="EMBL" id="FOOC01000003">
    <property type="protein sequence ID" value="SFF37937.1"/>
    <property type="molecule type" value="Genomic_DNA"/>
</dbReference>
<feature type="domain" description="POTRA" evidence="4">
    <location>
        <begin position="24"/>
        <end position="95"/>
    </location>
</feature>
<dbReference type="Gene3D" id="2.40.160.50">
    <property type="entry name" value="membrane protein fhac: a member of the omp85/tpsb transporter family"/>
    <property type="match status" value="1"/>
</dbReference>
<dbReference type="STRING" id="1076937.SAMN04488120_10376"/>
<dbReference type="RefSeq" id="WP_159431068.1">
    <property type="nucleotide sequence ID" value="NZ_FOOC01000003.1"/>
</dbReference>
<dbReference type="InterPro" id="IPR010827">
    <property type="entry name" value="BamA/TamA_POTRA"/>
</dbReference>
<comment type="subcellular location">
    <subcellularLocation>
        <location evidence="1">Membrane</location>
    </subcellularLocation>
</comment>
<keyword evidence="3" id="KW-0732">Signal</keyword>
<evidence type="ECO:0000256" key="1">
    <source>
        <dbReference type="ARBA" id="ARBA00004370"/>
    </source>
</evidence>
<evidence type="ECO:0000313" key="6">
    <source>
        <dbReference type="Proteomes" id="UP000199771"/>
    </source>
</evidence>
<proteinExistence type="predicted"/>
<name>A0A1I2I9Y7_9GAMM</name>
<protein>
    <submittedName>
        <fullName evidence="5">Surface antigen variable number repeat-containing protein</fullName>
    </submittedName>
</protein>
<gene>
    <name evidence="5" type="ORF">SAMN04488120_10376</name>
</gene>
<evidence type="ECO:0000259" key="4">
    <source>
        <dbReference type="PROSITE" id="PS51779"/>
    </source>
</evidence>
<dbReference type="GO" id="GO:0019867">
    <property type="term" value="C:outer membrane"/>
    <property type="evidence" value="ECO:0007669"/>
    <property type="project" value="InterPro"/>
</dbReference>
<dbReference type="PROSITE" id="PS51779">
    <property type="entry name" value="POTRA"/>
    <property type="match status" value="1"/>
</dbReference>
<dbReference type="Proteomes" id="UP000199771">
    <property type="component" value="Unassembled WGS sequence"/>
</dbReference>
<evidence type="ECO:0000256" key="2">
    <source>
        <dbReference type="ARBA" id="ARBA00023136"/>
    </source>
</evidence>
<evidence type="ECO:0000256" key="3">
    <source>
        <dbReference type="SAM" id="SignalP"/>
    </source>
</evidence>
<reference evidence="5 6" key="1">
    <citation type="submission" date="2016-10" db="EMBL/GenBank/DDBJ databases">
        <authorList>
            <person name="de Groot N.N."/>
        </authorList>
    </citation>
    <scope>NUCLEOTIDE SEQUENCE [LARGE SCALE GENOMIC DNA]</scope>
    <source>
        <strain evidence="5 6">DSM 23609</strain>
    </source>
</reference>
<evidence type="ECO:0000313" key="5">
    <source>
        <dbReference type="EMBL" id="SFF37937.1"/>
    </source>
</evidence>
<feature type="signal peptide" evidence="3">
    <location>
        <begin position="1"/>
        <end position="18"/>
    </location>
</feature>
<accession>A0A1I2I9Y7</accession>
<sequence>MKRWYAAVLWACGFPALAEVQSHPPIAEIVFEGNAVTRRSVMLRELVVRVGDPADPVALERSRQGLLDLGLFRRVHLRTETVEGGVRVIFSVDERYYVLPMPRGDIKSDGRYAYGAQLRWDNVAGLNHTFRLVAEQENAQRQGIGKETHVFTSYDAPFFADGLYRLGGGVSYTTRPVTGDGGEYTETFRRASVRLSRTFSDGPASQGLTLGTGLAWTRQRTSGAAAPPAYGDALSPTLSVGYRDSHNRIYSEVGQRWSVSTAFAADGWGSDYSFVSLDTAYVGSFAVGTTAHQTLHLLAQTGQYFDGPDGVVQYGLGGASRLRGYDSNFIEGNAYYYVTVEFARPIWKRWLRWVVLAEAGNVFARPQDVGFDRIYGSLGLGLRIRFSHFVDFEAEIGYAIPLDGGSGRIFASRV</sequence>
<dbReference type="OrthoDB" id="5778797at2"/>
<dbReference type="Gene3D" id="3.10.20.310">
    <property type="entry name" value="membrane protein fhac"/>
    <property type="match status" value="1"/>
</dbReference>
<organism evidence="5 6">
    <name type="scientific">Fontimonas thermophila</name>
    <dbReference type="NCBI Taxonomy" id="1076937"/>
    <lineage>
        <taxon>Bacteria</taxon>
        <taxon>Pseudomonadati</taxon>
        <taxon>Pseudomonadota</taxon>
        <taxon>Gammaproteobacteria</taxon>
        <taxon>Nevskiales</taxon>
        <taxon>Nevskiaceae</taxon>
        <taxon>Fontimonas</taxon>
    </lineage>
</organism>